<evidence type="ECO:0000313" key="6">
    <source>
        <dbReference type="Proteomes" id="UP000177885"/>
    </source>
</evidence>
<dbReference type="PRINTS" id="PR00061">
    <property type="entry name" value="RIBOSOMALL19"/>
</dbReference>
<evidence type="ECO:0000313" key="5">
    <source>
        <dbReference type="EMBL" id="OGL66946.1"/>
    </source>
</evidence>
<dbReference type="SUPFAM" id="SSF50104">
    <property type="entry name" value="Translation proteins SH3-like domain"/>
    <property type="match status" value="1"/>
</dbReference>
<sequence length="120" mass="13596">MKQESVAVPVETNQIKPIDVKPGMVVRVHEKIKDVNAKGEERERLQAFEGTVMSVRGAGVSRSMTVRKVTGGWGVEKISPIHSPVIGKLELVKRFKVRRAKLSYLTNKRSKFKRPMKEQK</sequence>
<comment type="caution">
    <text evidence="5">The sequence shown here is derived from an EMBL/GenBank/DDBJ whole genome shotgun (WGS) entry which is preliminary data.</text>
</comment>
<dbReference type="Gene3D" id="2.30.30.790">
    <property type="match status" value="1"/>
</dbReference>
<accession>A0A1F7TLU1</accession>
<dbReference type="InterPro" id="IPR001857">
    <property type="entry name" value="Ribosomal_bL19"/>
</dbReference>
<dbReference type="NCBIfam" id="TIGR01024">
    <property type="entry name" value="rplS_bact"/>
    <property type="match status" value="1"/>
</dbReference>
<organism evidence="5 6">
    <name type="scientific">Candidatus Uhrbacteria bacterium RIFCSPHIGHO2_01_FULL_63_20</name>
    <dbReference type="NCBI Taxonomy" id="1802385"/>
    <lineage>
        <taxon>Bacteria</taxon>
        <taxon>Candidatus Uhriibacteriota</taxon>
    </lineage>
</organism>
<dbReference type="PANTHER" id="PTHR15680:SF9">
    <property type="entry name" value="LARGE RIBOSOMAL SUBUNIT PROTEIN BL19M"/>
    <property type="match status" value="1"/>
</dbReference>
<dbReference type="GO" id="GO:0003735">
    <property type="term" value="F:structural constituent of ribosome"/>
    <property type="evidence" value="ECO:0007669"/>
    <property type="project" value="InterPro"/>
</dbReference>
<proteinExistence type="inferred from homology"/>
<dbReference type="STRING" id="1802385.A2856_00385"/>
<comment type="similarity">
    <text evidence="1 4">Belongs to the bacterial ribosomal protein bL19 family.</text>
</comment>
<name>A0A1F7TLU1_9BACT</name>
<dbReference type="Pfam" id="PF01245">
    <property type="entry name" value="Ribosomal_L19"/>
    <property type="match status" value="1"/>
</dbReference>
<protein>
    <recommendedName>
        <fullName evidence="4">50S ribosomal protein L19</fullName>
    </recommendedName>
</protein>
<evidence type="ECO:0000256" key="4">
    <source>
        <dbReference type="RuleBase" id="RU000559"/>
    </source>
</evidence>
<dbReference type="GO" id="GO:0006412">
    <property type="term" value="P:translation"/>
    <property type="evidence" value="ECO:0007669"/>
    <property type="project" value="InterPro"/>
</dbReference>
<dbReference type="EMBL" id="MGDT01000004">
    <property type="protein sequence ID" value="OGL66946.1"/>
    <property type="molecule type" value="Genomic_DNA"/>
</dbReference>
<dbReference type="InterPro" id="IPR038657">
    <property type="entry name" value="Ribosomal_bL19_sf"/>
</dbReference>
<dbReference type="Proteomes" id="UP000177885">
    <property type="component" value="Unassembled WGS sequence"/>
</dbReference>
<gene>
    <name evidence="5" type="ORF">A2856_00385</name>
</gene>
<dbReference type="GO" id="GO:0022625">
    <property type="term" value="C:cytosolic large ribosomal subunit"/>
    <property type="evidence" value="ECO:0007669"/>
    <property type="project" value="TreeGrafter"/>
</dbReference>
<evidence type="ECO:0000256" key="1">
    <source>
        <dbReference type="ARBA" id="ARBA00005781"/>
    </source>
</evidence>
<comment type="function">
    <text evidence="4">This protein is located at the 30S-50S ribosomal subunit interface and may play a role in the structure and function of the aminoacyl-tRNA binding site.</text>
</comment>
<dbReference type="AlphaFoldDB" id="A0A1F7TLU1"/>
<evidence type="ECO:0000256" key="2">
    <source>
        <dbReference type="ARBA" id="ARBA00022980"/>
    </source>
</evidence>
<dbReference type="InterPro" id="IPR008991">
    <property type="entry name" value="Translation_prot_SH3-like_sf"/>
</dbReference>
<keyword evidence="3 4" id="KW-0687">Ribonucleoprotein</keyword>
<keyword evidence="2 5" id="KW-0689">Ribosomal protein</keyword>
<dbReference type="PANTHER" id="PTHR15680">
    <property type="entry name" value="RIBOSOMAL PROTEIN L19"/>
    <property type="match status" value="1"/>
</dbReference>
<reference evidence="5 6" key="1">
    <citation type="journal article" date="2016" name="Nat. Commun.">
        <title>Thousands of microbial genomes shed light on interconnected biogeochemical processes in an aquifer system.</title>
        <authorList>
            <person name="Anantharaman K."/>
            <person name="Brown C.T."/>
            <person name="Hug L.A."/>
            <person name="Sharon I."/>
            <person name="Castelle C.J."/>
            <person name="Probst A.J."/>
            <person name="Thomas B.C."/>
            <person name="Singh A."/>
            <person name="Wilkins M.J."/>
            <person name="Karaoz U."/>
            <person name="Brodie E.L."/>
            <person name="Williams K.H."/>
            <person name="Hubbard S.S."/>
            <person name="Banfield J.F."/>
        </authorList>
    </citation>
    <scope>NUCLEOTIDE SEQUENCE [LARGE SCALE GENOMIC DNA]</scope>
</reference>
<evidence type="ECO:0000256" key="3">
    <source>
        <dbReference type="ARBA" id="ARBA00023274"/>
    </source>
</evidence>